<dbReference type="CDD" id="cd16936">
    <property type="entry name" value="HATPase_RsbW-like"/>
    <property type="match status" value="1"/>
</dbReference>
<dbReference type="InterPro" id="IPR036890">
    <property type="entry name" value="HATPase_C_sf"/>
</dbReference>
<keyword evidence="1" id="KW-0808">Transferase</keyword>
<accession>Q2W3W3</accession>
<dbReference type="Gene3D" id="3.30.565.10">
    <property type="entry name" value="Histidine kinase-like ATPase, C-terminal domain"/>
    <property type="match status" value="1"/>
</dbReference>
<organism evidence="3 4">
    <name type="scientific">Paramagnetospirillum magneticum (strain ATCC 700264 / AMB-1)</name>
    <name type="common">Magnetospirillum magneticum</name>
    <dbReference type="NCBI Taxonomy" id="342108"/>
    <lineage>
        <taxon>Bacteria</taxon>
        <taxon>Pseudomonadati</taxon>
        <taxon>Pseudomonadota</taxon>
        <taxon>Alphaproteobacteria</taxon>
        <taxon>Rhodospirillales</taxon>
        <taxon>Magnetospirillaceae</taxon>
        <taxon>Paramagnetospirillum</taxon>
    </lineage>
</organism>
<feature type="domain" description="Histidine kinase/HSP90-like ATPase" evidence="2">
    <location>
        <begin position="89"/>
        <end position="235"/>
    </location>
</feature>
<dbReference type="Proteomes" id="UP000007058">
    <property type="component" value="Chromosome"/>
</dbReference>
<evidence type="ECO:0000259" key="2">
    <source>
        <dbReference type="Pfam" id="PF13581"/>
    </source>
</evidence>
<proteinExistence type="predicted"/>
<name>Q2W3W3_PARM1</name>
<dbReference type="PANTHER" id="PTHR35526:SF3">
    <property type="entry name" value="ANTI-SIGMA-F FACTOR RSBW"/>
    <property type="match status" value="1"/>
</dbReference>
<dbReference type="GO" id="GO:0004674">
    <property type="term" value="F:protein serine/threonine kinase activity"/>
    <property type="evidence" value="ECO:0007669"/>
    <property type="project" value="UniProtKB-KW"/>
</dbReference>
<dbReference type="STRING" id="342108.amb2658"/>
<dbReference type="Pfam" id="PF13581">
    <property type="entry name" value="HATPase_c_2"/>
    <property type="match status" value="1"/>
</dbReference>
<keyword evidence="1" id="KW-0418">Kinase</keyword>
<dbReference type="InterPro" id="IPR003594">
    <property type="entry name" value="HATPase_dom"/>
</dbReference>
<protein>
    <recommendedName>
        <fullName evidence="2">Histidine kinase/HSP90-like ATPase domain-containing protein</fullName>
    </recommendedName>
</protein>
<dbReference type="SUPFAM" id="SSF55874">
    <property type="entry name" value="ATPase domain of HSP90 chaperone/DNA topoisomerase II/histidine kinase"/>
    <property type="match status" value="1"/>
</dbReference>
<evidence type="ECO:0000313" key="4">
    <source>
        <dbReference type="Proteomes" id="UP000007058"/>
    </source>
</evidence>
<dbReference type="HOGENOM" id="CLU_1302946_0_0_5"/>
<dbReference type="EMBL" id="AP007255">
    <property type="protein sequence ID" value="BAE51462.1"/>
    <property type="molecule type" value="Genomic_DNA"/>
</dbReference>
<dbReference type="InterPro" id="IPR050267">
    <property type="entry name" value="Anti-sigma-factor_SerPK"/>
</dbReference>
<keyword evidence="1" id="KW-0723">Serine/threonine-protein kinase</keyword>
<evidence type="ECO:0000313" key="3">
    <source>
        <dbReference type="EMBL" id="BAE51462.1"/>
    </source>
</evidence>
<dbReference type="AlphaFoldDB" id="Q2W3W3"/>
<dbReference type="KEGG" id="mag:amb2658"/>
<dbReference type="PANTHER" id="PTHR35526">
    <property type="entry name" value="ANTI-SIGMA-F FACTOR RSBW-RELATED"/>
    <property type="match status" value="1"/>
</dbReference>
<keyword evidence="4" id="KW-1185">Reference proteome</keyword>
<reference evidence="3 4" key="1">
    <citation type="journal article" date="2005" name="DNA Res.">
        <title>Complete genome sequence of the facultative anaerobic magnetotactic bacterium Magnetospirillum sp. strain AMB-1.</title>
        <authorList>
            <person name="Matsunaga T."/>
            <person name="Okamura Y."/>
            <person name="Fukuda Y."/>
            <person name="Wahyudi A.T."/>
            <person name="Murase Y."/>
            <person name="Takeyama H."/>
        </authorList>
    </citation>
    <scope>NUCLEOTIDE SEQUENCE [LARGE SCALE GENOMIC DNA]</scope>
    <source>
        <strain evidence="4">ATCC 700264 / AMB-1</strain>
    </source>
</reference>
<sequence>MIRQTPSPAVVSRTLGRRGLGRFGRLAAAGLLPLRADEHGQCLVLFEGSSADDLDDILCPPAAWAIDLDSSSPDRGLDRLPARLLVRAATTTTVRHDVVSVVVAALRQRLPRAGMIEDDIRLTLQEAVSNAVMHGNLSLDGRLRGSREGLSKFTQTMQNRLADSRFGHRPVTIALDWNQTHLVIRVEDRGRGFQPPAISLPVEPKACSGRGIGQIRALCERVLFTDRGRRITMRFRLPAPQPTT</sequence>
<evidence type="ECO:0000256" key="1">
    <source>
        <dbReference type="ARBA" id="ARBA00022527"/>
    </source>
</evidence>
<dbReference type="OrthoDB" id="7359845at2"/>
<gene>
    <name evidence="3" type="ordered locus">amb2658</name>
</gene>